<dbReference type="RefSeq" id="WP_378931327.1">
    <property type="nucleotide sequence ID" value="NZ_JBHLVO010000003.1"/>
</dbReference>
<dbReference type="SUPFAM" id="SSF158430">
    <property type="entry name" value="Bacillus cereus metalloprotein-like"/>
    <property type="match status" value="2"/>
</dbReference>
<dbReference type="InterPro" id="IPR021328">
    <property type="entry name" value="CotB-like"/>
</dbReference>
<keyword evidence="2" id="KW-1185">Reference proteome</keyword>
<evidence type="ECO:0000313" key="2">
    <source>
        <dbReference type="Proteomes" id="UP001589854"/>
    </source>
</evidence>
<evidence type="ECO:0000313" key="1">
    <source>
        <dbReference type="EMBL" id="MFC0270867.1"/>
    </source>
</evidence>
<name>A0ABV6GD38_9BACI</name>
<dbReference type="Pfam" id="PF11155">
    <property type="entry name" value="DUF2935"/>
    <property type="match status" value="2"/>
</dbReference>
<dbReference type="EMBL" id="JBHLVO010000003">
    <property type="protein sequence ID" value="MFC0270867.1"/>
    <property type="molecule type" value="Genomic_DNA"/>
</dbReference>
<gene>
    <name evidence="1" type="ORF">ACFFIX_05315</name>
</gene>
<sequence>MKTFQEASVFEHMFWLQVLGDHARFILDSLAVSEKEDIKKATEFKQAFDTLLKKATEQNDMYTLTLEAEAYVKQFRVFKLSLIKRHLVGKIKIQLPPTFINHMVNELDEYMLVLKYLKKNEVPPIFHELHHHLLWLLDAAGHAGAISDNLDAVEKRLKEKSDVFTKHFEQFYLKAIELSGFLRANVNSFPALTRMNKEVTLEIEMFRMFLDEIEELEFSNEMLSTFSVLMADHMLREECYYLTKVAEATDAGDPNCDPTHPRIEG</sequence>
<dbReference type="Gene3D" id="1.20.1260.120">
    <property type="entry name" value="Protein of unknown function DUF2935"/>
    <property type="match status" value="1"/>
</dbReference>
<organism evidence="1 2">
    <name type="scientific">Metabacillus herbersteinensis</name>
    <dbReference type="NCBI Taxonomy" id="283816"/>
    <lineage>
        <taxon>Bacteria</taxon>
        <taxon>Bacillati</taxon>
        <taxon>Bacillota</taxon>
        <taxon>Bacilli</taxon>
        <taxon>Bacillales</taxon>
        <taxon>Bacillaceae</taxon>
        <taxon>Metabacillus</taxon>
    </lineage>
</organism>
<dbReference type="Proteomes" id="UP001589854">
    <property type="component" value="Unassembled WGS sequence"/>
</dbReference>
<reference evidence="1 2" key="1">
    <citation type="submission" date="2024-09" db="EMBL/GenBank/DDBJ databases">
        <authorList>
            <person name="Sun Q."/>
            <person name="Mori K."/>
        </authorList>
    </citation>
    <scope>NUCLEOTIDE SEQUENCE [LARGE SCALE GENOMIC DNA]</scope>
    <source>
        <strain evidence="1 2">CCM 7228</strain>
    </source>
</reference>
<accession>A0ABV6GD38</accession>
<proteinExistence type="predicted"/>
<protein>
    <submittedName>
        <fullName evidence="1">DUF2935 domain-containing protein</fullName>
    </submittedName>
</protein>
<comment type="caution">
    <text evidence="1">The sequence shown here is derived from an EMBL/GenBank/DDBJ whole genome shotgun (WGS) entry which is preliminary data.</text>
</comment>